<dbReference type="EMBL" id="CAEZVW010000007">
    <property type="protein sequence ID" value="CAB4637972.1"/>
    <property type="molecule type" value="Genomic_DNA"/>
</dbReference>
<dbReference type="EMBL" id="CAEZWF010000001">
    <property type="protein sequence ID" value="CAB4643423.1"/>
    <property type="molecule type" value="Genomic_DNA"/>
</dbReference>
<evidence type="ECO:0000313" key="1">
    <source>
        <dbReference type="EMBL" id="CAB4637972.1"/>
    </source>
</evidence>
<dbReference type="EMBL" id="CAEZWK010000001">
    <property type="protein sequence ID" value="CAB4644077.1"/>
    <property type="molecule type" value="Genomic_DNA"/>
</dbReference>
<dbReference type="InterPro" id="IPR008492">
    <property type="entry name" value="Rv2714-like"/>
</dbReference>
<sequence>MEILQIPMLRNPVMLIAFSGWNDGAEAASGAIEHLLSAWQESNDDVVPVLIAQVDSEDFYDYQVSRPQVRINESSQREITWPGTQIFGLSIPSMDRDLVIVTGVEPSMRWKSFSREILDIADDLEATLVITVGAMLSDSPHTRPIKIIATTASSSLGIKFDLQPSTYQGSTGIIGVLQDGCTKRGVDSLSLWASVPHYAPNAPSPKASLALIQAIEEYLEITIPLGDLPEQAEEWEVSVTQLASEDADVVEYVKSLEASKDAVELPEASGETIAKEFERYLRRHQED</sequence>
<gene>
    <name evidence="1" type="ORF">UFOPK2157_00357</name>
    <name evidence="2" type="ORF">UFOPK2228_00074</name>
    <name evidence="3" type="ORF">UFOPK2245_00037</name>
</gene>
<dbReference type="AlphaFoldDB" id="A0A6J6K4U7"/>
<organism evidence="2">
    <name type="scientific">freshwater metagenome</name>
    <dbReference type="NCBI Taxonomy" id="449393"/>
    <lineage>
        <taxon>unclassified sequences</taxon>
        <taxon>metagenomes</taxon>
        <taxon>ecological metagenomes</taxon>
    </lineage>
</organism>
<dbReference type="SUPFAM" id="SSF159659">
    <property type="entry name" value="Cgl1923-like"/>
    <property type="match status" value="1"/>
</dbReference>
<dbReference type="Gene3D" id="3.40.50.10900">
    <property type="entry name" value="PAC-like subunit"/>
    <property type="match status" value="1"/>
</dbReference>
<dbReference type="InterPro" id="IPR019151">
    <property type="entry name" value="Proteasome_assmbl_chaperone_2"/>
</dbReference>
<name>A0A6J6K4U7_9ZZZZ</name>
<dbReference type="PIRSF" id="PIRSF028754">
    <property type="entry name" value="UCP028754"/>
    <property type="match status" value="1"/>
</dbReference>
<dbReference type="InterPro" id="IPR038389">
    <property type="entry name" value="PSMG2_sf"/>
</dbReference>
<dbReference type="Pfam" id="PF09754">
    <property type="entry name" value="PAC2"/>
    <property type="match status" value="1"/>
</dbReference>
<evidence type="ECO:0000313" key="3">
    <source>
        <dbReference type="EMBL" id="CAB4644077.1"/>
    </source>
</evidence>
<evidence type="ECO:0000313" key="2">
    <source>
        <dbReference type="EMBL" id="CAB4643423.1"/>
    </source>
</evidence>
<reference evidence="2" key="1">
    <citation type="submission" date="2020-05" db="EMBL/GenBank/DDBJ databases">
        <authorList>
            <person name="Chiriac C."/>
            <person name="Salcher M."/>
            <person name="Ghai R."/>
            <person name="Kavagutti S V."/>
        </authorList>
    </citation>
    <scope>NUCLEOTIDE SEQUENCE</scope>
</reference>
<accession>A0A6J6K4U7</accession>
<dbReference type="PANTHER" id="PTHR35610">
    <property type="entry name" value="3-ISOPROPYLMALATE DEHYDRATASE-RELATED"/>
    <property type="match status" value="1"/>
</dbReference>
<protein>
    <submittedName>
        <fullName evidence="2">Unannotated protein</fullName>
    </submittedName>
</protein>
<proteinExistence type="predicted"/>